<keyword evidence="3" id="KW-1185">Reference proteome</keyword>
<organism evidence="2 3">
    <name type="scientific">Longimycelium tulufanense</name>
    <dbReference type="NCBI Taxonomy" id="907463"/>
    <lineage>
        <taxon>Bacteria</taxon>
        <taxon>Bacillati</taxon>
        <taxon>Actinomycetota</taxon>
        <taxon>Actinomycetes</taxon>
        <taxon>Pseudonocardiales</taxon>
        <taxon>Pseudonocardiaceae</taxon>
        <taxon>Longimycelium</taxon>
    </lineage>
</organism>
<sequence>MPEQVMPETDLTTSRLRLRPFRPDDAPAIQARVDAEIARWIPVPDPYDLGAARDWCEKALQLRLEGDGQQWAITDREDGVLLGSIGLTRTRWASLTSEIGYWVAAATRGRGVAAEAARAVAEWGLREMGLVRVELIADVANVASQRVAAKAGFHREGVLRSALLRRGVPRDVECWSLVRNDLA</sequence>
<dbReference type="PANTHER" id="PTHR43441">
    <property type="entry name" value="RIBOSOMAL-PROTEIN-SERINE ACETYLTRANSFERASE"/>
    <property type="match status" value="1"/>
</dbReference>
<dbReference type="GO" id="GO:0008999">
    <property type="term" value="F:protein-N-terminal-alanine acetyltransferase activity"/>
    <property type="evidence" value="ECO:0007669"/>
    <property type="project" value="TreeGrafter"/>
</dbReference>
<feature type="domain" description="N-acetyltransferase" evidence="1">
    <location>
        <begin position="16"/>
        <end position="171"/>
    </location>
</feature>
<dbReference type="InterPro" id="IPR051908">
    <property type="entry name" value="Ribosomal_N-acetyltransferase"/>
</dbReference>
<dbReference type="GO" id="GO:1990189">
    <property type="term" value="F:protein N-terminal-serine acetyltransferase activity"/>
    <property type="evidence" value="ECO:0007669"/>
    <property type="project" value="TreeGrafter"/>
</dbReference>
<accession>A0A8J3C699</accession>
<dbReference type="GO" id="GO:0005737">
    <property type="term" value="C:cytoplasm"/>
    <property type="evidence" value="ECO:0007669"/>
    <property type="project" value="TreeGrafter"/>
</dbReference>
<dbReference type="AlphaFoldDB" id="A0A8J3C699"/>
<dbReference type="EMBL" id="BMMK01000002">
    <property type="protein sequence ID" value="GGM38891.1"/>
    <property type="molecule type" value="Genomic_DNA"/>
</dbReference>
<dbReference type="Proteomes" id="UP000637578">
    <property type="component" value="Unassembled WGS sequence"/>
</dbReference>
<dbReference type="RefSeq" id="WP_189053789.1">
    <property type="nucleotide sequence ID" value="NZ_BMMK01000002.1"/>
</dbReference>
<gene>
    <name evidence="2" type="ORF">GCM10012275_07250</name>
</gene>
<name>A0A8J3C699_9PSEU</name>
<dbReference type="Gene3D" id="3.40.630.30">
    <property type="match status" value="1"/>
</dbReference>
<reference evidence="2" key="1">
    <citation type="journal article" date="2014" name="Int. J. Syst. Evol. Microbiol.">
        <title>Complete genome sequence of Corynebacterium casei LMG S-19264T (=DSM 44701T), isolated from a smear-ripened cheese.</title>
        <authorList>
            <consortium name="US DOE Joint Genome Institute (JGI-PGF)"/>
            <person name="Walter F."/>
            <person name="Albersmeier A."/>
            <person name="Kalinowski J."/>
            <person name="Ruckert C."/>
        </authorList>
    </citation>
    <scope>NUCLEOTIDE SEQUENCE</scope>
    <source>
        <strain evidence="2">CGMCC 4.5737</strain>
    </source>
</reference>
<dbReference type="PROSITE" id="PS51186">
    <property type="entry name" value="GNAT"/>
    <property type="match status" value="1"/>
</dbReference>
<evidence type="ECO:0000313" key="3">
    <source>
        <dbReference type="Proteomes" id="UP000637578"/>
    </source>
</evidence>
<evidence type="ECO:0000313" key="2">
    <source>
        <dbReference type="EMBL" id="GGM38891.1"/>
    </source>
</evidence>
<dbReference type="PANTHER" id="PTHR43441:SF10">
    <property type="entry name" value="ACETYLTRANSFERASE"/>
    <property type="match status" value="1"/>
</dbReference>
<dbReference type="InterPro" id="IPR016181">
    <property type="entry name" value="Acyl_CoA_acyltransferase"/>
</dbReference>
<reference evidence="2" key="2">
    <citation type="submission" date="2020-09" db="EMBL/GenBank/DDBJ databases">
        <authorList>
            <person name="Sun Q."/>
            <person name="Zhou Y."/>
        </authorList>
    </citation>
    <scope>NUCLEOTIDE SEQUENCE</scope>
    <source>
        <strain evidence="2">CGMCC 4.5737</strain>
    </source>
</reference>
<dbReference type="InterPro" id="IPR000182">
    <property type="entry name" value="GNAT_dom"/>
</dbReference>
<proteinExistence type="predicted"/>
<dbReference type="SUPFAM" id="SSF55729">
    <property type="entry name" value="Acyl-CoA N-acyltransferases (Nat)"/>
    <property type="match status" value="1"/>
</dbReference>
<evidence type="ECO:0000259" key="1">
    <source>
        <dbReference type="PROSITE" id="PS51186"/>
    </source>
</evidence>
<comment type="caution">
    <text evidence="2">The sequence shown here is derived from an EMBL/GenBank/DDBJ whole genome shotgun (WGS) entry which is preliminary data.</text>
</comment>
<protein>
    <submittedName>
        <fullName evidence="2">Putative acetyltransferase</fullName>
    </submittedName>
</protein>
<dbReference type="Pfam" id="PF13302">
    <property type="entry name" value="Acetyltransf_3"/>
    <property type="match status" value="1"/>
</dbReference>